<sequence>MYGVLDAISNFPTPTDITGARAWFGLINQGAYAFAMARQMKPFRALLKPSTTFSSTNELDEVLHKSKEIIIQEMKECVRLFYPDRMTCLATDWSVDGIGFFLMQKYYQCSSKTPICCIDGWKFCLVGSRVTIQLKAGMLLLKTTPQPQRENFRVQVHNYSCTRQKEPWARCRFKVSCWTTRSSELNGEAPELDTLVNMTAHYHDTLTSLCLHTEDNDTTNDTSIVAAATSALNAVITVLTWNMVREATASNPTFVNLIRQQEAGFTEDCKELPTDLRPYYRFASS</sequence>
<accession>A0A6J8EY11</accession>
<dbReference type="OrthoDB" id="6373896at2759"/>
<keyword evidence="2" id="KW-1185">Reference proteome</keyword>
<dbReference type="Proteomes" id="UP000507470">
    <property type="component" value="Unassembled WGS sequence"/>
</dbReference>
<dbReference type="SUPFAM" id="SSF56672">
    <property type="entry name" value="DNA/RNA polymerases"/>
    <property type="match status" value="1"/>
</dbReference>
<name>A0A6J8EY11_MYTCO</name>
<dbReference type="InterPro" id="IPR043502">
    <property type="entry name" value="DNA/RNA_pol_sf"/>
</dbReference>
<dbReference type="AlphaFoldDB" id="A0A6J8EY11"/>
<dbReference type="EMBL" id="CACVKT020010008">
    <property type="protein sequence ID" value="CAC5424365.1"/>
    <property type="molecule type" value="Genomic_DNA"/>
</dbReference>
<evidence type="ECO:0000313" key="2">
    <source>
        <dbReference type="Proteomes" id="UP000507470"/>
    </source>
</evidence>
<reference evidence="1 2" key="1">
    <citation type="submission" date="2020-06" db="EMBL/GenBank/DDBJ databases">
        <authorList>
            <person name="Li R."/>
            <person name="Bekaert M."/>
        </authorList>
    </citation>
    <scope>NUCLEOTIDE SEQUENCE [LARGE SCALE GENOMIC DNA]</scope>
    <source>
        <strain evidence="2">wild</strain>
    </source>
</reference>
<evidence type="ECO:0008006" key="3">
    <source>
        <dbReference type="Google" id="ProtNLM"/>
    </source>
</evidence>
<gene>
    <name evidence="1" type="ORF">MCOR_56283</name>
</gene>
<evidence type="ECO:0000313" key="1">
    <source>
        <dbReference type="EMBL" id="CAC5424365.1"/>
    </source>
</evidence>
<protein>
    <recommendedName>
        <fullName evidence="3">Reverse transcriptase/retrotransposon-derived protein RNase H-like domain-containing protein</fullName>
    </recommendedName>
</protein>
<proteinExistence type="predicted"/>
<organism evidence="1 2">
    <name type="scientific">Mytilus coruscus</name>
    <name type="common">Sea mussel</name>
    <dbReference type="NCBI Taxonomy" id="42192"/>
    <lineage>
        <taxon>Eukaryota</taxon>
        <taxon>Metazoa</taxon>
        <taxon>Spiralia</taxon>
        <taxon>Lophotrochozoa</taxon>
        <taxon>Mollusca</taxon>
        <taxon>Bivalvia</taxon>
        <taxon>Autobranchia</taxon>
        <taxon>Pteriomorphia</taxon>
        <taxon>Mytilida</taxon>
        <taxon>Mytiloidea</taxon>
        <taxon>Mytilidae</taxon>
        <taxon>Mytilinae</taxon>
        <taxon>Mytilus</taxon>
    </lineage>
</organism>